<organism evidence="1 2">
    <name type="scientific">Paramecium pentaurelia</name>
    <dbReference type="NCBI Taxonomy" id="43138"/>
    <lineage>
        <taxon>Eukaryota</taxon>
        <taxon>Sar</taxon>
        <taxon>Alveolata</taxon>
        <taxon>Ciliophora</taxon>
        <taxon>Intramacronucleata</taxon>
        <taxon>Oligohymenophorea</taxon>
        <taxon>Peniculida</taxon>
        <taxon>Parameciidae</taxon>
        <taxon>Paramecium</taxon>
    </lineage>
</organism>
<dbReference type="EMBL" id="CAJJDO010000055">
    <property type="protein sequence ID" value="CAD8171739.1"/>
    <property type="molecule type" value="Genomic_DNA"/>
</dbReference>
<comment type="caution">
    <text evidence="1">The sequence shown here is derived from an EMBL/GenBank/DDBJ whole genome shotgun (WGS) entry which is preliminary data.</text>
</comment>
<evidence type="ECO:0000313" key="2">
    <source>
        <dbReference type="Proteomes" id="UP000689195"/>
    </source>
</evidence>
<reference evidence="1" key="1">
    <citation type="submission" date="2021-01" db="EMBL/GenBank/DDBJ databases">
        <authorList>
            <consortium name="Genoscope - CEA"/>
            <person name="William W."/>
        </authorList>
    </citation>
    <scope>NUCLEOTIDE SEQUENCE</scope>
</reference>
<keyword evidence="2" id="KW-1185">Reference proteome</keyword>
<evidence type="ECO:0000313" key="1">
    <source>
        <dbReference type="EMBL" id="CAD8171739.1"/>
    </source>
</evidence>
<sequence length="184" mass="21559">MGCAAGYSLQQDQDQSIQLRHDQILLLDSPIKNLYQPKTIESTSNCKSLQRCDEDDDLENVFSECLKLEEDLINTNIRILKKNEKQLYDHNENSQSNTFSQTSICLNIRRNLFLNNYKYQDKNDYIPKSILKRKRLKDGKIILGKIRSKITQQKVVRFSKCYIKVMPDILTSKNIINVQQLIEK</sequence>
<accession>A0A8S1V7D2</accession>
<dbReference type="Proteomes" id="UP000689195">
    <property type="component" value="Unassembled WGS sequence"/>
</dbReference>
<gene>
    <name evidence="1" type="ORF">PPENT_87.1.T0550181</name>
</gene>
<proteinExistence type="predicted"/>
<dbReference type="AlphaFoldDB" id="A0A8S1V7D2"/>
<dbReference type="OrthoDB" id="308639at2759"/>
<name>A0A8S1V7D2_9CILI</name>
<protein>
    <submittedName>
        <fullName evidence="1">Uncharacterized protein</fullName>
    </submittedName>
</protein>